<keyword evidence="3" id="KW-0560">Oxidoreductase</keyword>
<dbReference type="RefSeq" id="WP_168134221.1">
    <property type="nucleotide sequence ID" value="NZ_JAAVJH010000004.1"/>
</dbReference>
<feature type="domain" description="Aspartyl/asparaginy/proline hydroxylase" evidence="4">
    <location>
        <begin position="196"/>
        <end position="360"/>
    </location>
</feature>
<comment type="caution">
    <text evidence="5">The sequence shown here is derived from an EMBL/GenBank/DDBJ whole genome shotgun (WGS) entry which is preliminary data.</text>
</comment>
<dbReference type="InterPro" id="IPR027443">
    <property type="entry name" value="IPNS-like_sf"/>
</dbReference>
<keyword evidence="6" id="KW-1185">Reference proteome</keyword>
<dbReference type="PANTHER" id="PTHR46332">
    <property type="entry name" value="ASPARTATE BETA-HYDROXYLASE DOMAIN-CONTAINING PROTEIN 2"/>
    <property type="match status" value="1"/>
</dbReference>
<sequence length="385" mass="42613">MSWRNHEDQADRAAARGDVATAATMLERAIELAPPTVDRWLKLAALRRAAGRPKLALAAIDGALAIDPLHFMALMSRAHVLESDGDANEAARTFMRALAQLRDEEALPARLTALVAHAREMGARYVAAETAKRDAIVTALCELSAPERRRLDRFNSNVLRTTRVFHSEPTHYHFPGLIEREFHERDAFPWLSVLEDATDAIREEFLALQALTDARAEPYIQYDASLPTRQWTTLNHSRDWTAFHLVRNGLVVAENAGRCPRTMAALSAVDQPSITGRGPNAMFSVLKPRTRIPPHTGVANTRLVCHLPLIVPPACRFRVGAETRGWEVGRAFVFDDTIEHEAANDSDETRVVFIVDCWHPGLSPAERHAIGALMEAEEATGGAPL</sequence>
<evidence type="ECO:0000256" key="3">
    <source>
        <dbReference type="ARBA" id="ARBA00023002"/>
    </source>
</evidence>
<evidence type="ECO:0000313" key="6">
    <source>
        <dbReference type="Proteomes" id="UP000732399"/>
    </source>
</evidence>
<evidence type="ECO:0000256" key="1">
    <source>
        <dbReference type="ARBA" id="ARBA00007730"/>
    </source>
</evidence>
<dbReference type="SUPFAM" id="SSF51197">
    <property type="entry name" value="Clavaminate synthase-like"/>
    <property type="match status" value="1"/>
</dbReference>
<dbReference type="Gene3D" id="1.25.40.10">
    <property type="entry name" value="Tetratricopeptide repeat domain"/>
    <property type="match status" value="1"/>
</dbReference>
<dbReference type="Gene3D" id="2.60.120.330">
    <property type="entry name" value="B-lactam Antibiotic, Isopenicillin N Synthase, Chain"/>
    <property type="match status" value="1"/>
</dbReference>
<organism evidence="5 6">
    <name type="scientific">Sphingomonas corticis</name>
    <dbReference type="NCBI Taxonomy" id="2722791"/>
    <lineage>
        <taxon>Bacteria</taxon>
        <taxon>Pseudomonadati</taxon>
        <taxon>Pseudomonadota</taxon>
        <taxon>Alphaproteobacteria</taxon>
        <taxon>Sphingomonadales</taxon>
        <taxon>Sphingomonadaceae</taxon>
        <taxon>Sphingomonas</taxon>
    </lineage>
</organism>
<evidence type="ECO:0000313" key="5">
    <source>
        <dbReference type="EMBL" id="NJR78697.1"/>
    </source>
</evidence>
<dbReference type="InterPro" id="IPR011990">
    <property type="entry name" value="TPR-like_helical_dom_sf"/>
</dbReference>
<proteinExistence type="inferred from homology"/>
<dbReference type="Proteomes" id="UP000732399">
    <property type="component" value="Unassembled WGS sequence"/>
</dbReference>
<keyword evidence="2" id="KW-0223">Dioxygenase</keyword>
<evidence type="ECO:0000259" key="4">
    <source>
        <dbReference type="Pfam" id="PF05118"/>
    </source>
</evidence>
<accession>A0ABX1CQQ5</accession>
<dbReference type="EMBL" id="JAAVJH010000004">
    <property type="protein sequence ID" value="NJR78697.1"/>
    <property type="molecule type" value="Genomic_DNA"/>
</dbReference>
<evidence type="ECO:0000256" key="2">
    <source>
        <dbReference type="ARBA" id="ARBA00022964"/>
    </source>
</evidence>
<name>A0ABX1CQQ5_9SPHN</name>
<dbReference type="InterPro" id="IPR051821">
    <property type="entry name" value="Asp/Asn_beta-hydroxylase"/>
</dbReference>
<dbReference type="SUPFAM" id="SSF48452">
    <property type="entry name" value="TPR-like"/>
    <property type="match status" value="1"/>
</dbReference>
<gene>
    <name evidence="5" type="ORF">HBH26_08870</name>
</gene>
<protein>
    <submittedName>
        <fullName evidence="5">Aspartyl/asparaginyl beta-hydroxylase domain-containing protein</fullName>
    </submittedName>
</protein>
<dbReference type="InterPro" id="IPR007803">
    <property type="entry name" value="Asp/Arg/Pro-Hydrxlase"/>
</dbReference>
<dbReference type="PANTHER" id="PTHR46332:SF5">
    <property type="entry name" value="ASPARTATE BETA-HYDROXYLASE DOMAIN CONTAINING 2"/>
    <property type="match status" value="1"/>
</dbReference>
<reference evidence="5 6" key="1">
    <citation type="submission" date="2020-03" db="EMBL/GenBank/DDBJ databases">
        <authorList>
            <person name="Wang L."/>
            <person name="He N."/>
            <person name="Li Y."/>
            <person name="Fang Y."/>
            <person name="Zhang F."/>
        </authorList>
    </citation>
    <scope>NUCLEOTIDE SEQUENCE [LARGE SCALE GENOMIC DNA]</scope>
    <source>
        <strain evidence="5 6">36D10-4-7</strain>
    </source>
</reference>
<dbReference type="Pfam" id="PF05118">
    <property type="entry name" value="Asp_Arg_Hydrox"/>
    <property type="match status" value="1"/>
</dbReference>
<comment type="similarity">
    <text evidence="1">Belongs to the aspartyl/asparaginyl beta-hydroxylase family.</text>
</comment>